<keyword evidence="3 11" id="KW-0813">Transport</keyword>
<dbReference type="InterPro" id="IPR006201">
    <property type="entry name" value="Neur_channel"/>
</dbReference>
<evidence type="ECO:0000313" key="15">
    <source>
        <dbReference type="Proteomes" id="UP000095280"/>
    </source>
</evidence>
<keyword evidence="4" id="KW-1003">Cell membrane</keyword>
<evidence type="ECO:0000256" key="5">
    <source>
        <dbReference type="ARBA" id="ARBA00022692"/>
    </source>
</evidence>
<dbReference type="SUPFAM" id="SSF63712">
    <property type="entry name" value="Nicotinic receptor ligand binding domain-like"/>
    <property type="match status" value="1"/>
</dbReference>
<accession>A0A1I8FUK0</accession>
<dbReference type="InterPro" id="IPR006028">
    <property type="entry name" value="GABAA/Glycine_rcpt"/>
</dbReference>
<dbReference type="Pfam" id="PF02931">
    <property type="entry name" value="Neur_chan_LBD"/>
    <property type="match status" value="1"/>
</dbReference>
<keyword evidence="9 11" id="KW-0472">Membrane</keyword>
<dbReference type="InterPro" id="IPR006029">
    <property type="entry name" value="Neurotrans-gated_channel_TM"/>
</dbReference>
<feature type="compositionally biased region" description="Polar residues" evidence="12">
    <location>
        <begin position="424"/>
        <end position="434"/>
    </location>
</feature>
<evidence type="ECO:0000256" key="3">
    <source>
        <dbReference type="ARBA" id="ARBA00022448"/>
    </source>
</evidence>
<feature type="signal peptide" evidence="11">
    <location>
        <begin position="1"/>
        <end position="17"/>
    </location>
</feature>
<dbReference type="InterPro" id="IPR038050">
    <property type="entry name" value="Neuro_actylchol_rec"/>
</dbReference>
<dbReference type="Pfam" id="PF02932">
    <property type="entry name" value="Neur_chan_memb"/>
    <property type="match status" value="1"/>
</dbReference>
<dbReference type="Proteomes" id="UP000095280">
    <property type="component" value="Unplaced"/>
</dbReference>
<name>A0A1I8FUK0_9PLAT</name>
<dbReference type="GO" id="GO:0005886">
    <property type="term" value="C:plasma membrane"/>
    <property type="evidence" value="ECO:0007669"/>
    <property type="project" value="UniProtKB-SubCell"/>
</dbReference>
<keyword evidence="8 11" id="KW-0406">Ion transport</keyword>
<protein>
    <submittedName>
        <fullName evidence="16">Neur_chan_LBD domain-containing protein</fullName>
    </submittedName>
</protein>
<keyword evidence="6 11" id="KW-0732">Signal</keyword>
<dbReference type="InterPro" id="IPR036734">
    <property type="entry name" value="Neur_chan_lig-bd_sf"/>
</dbReference>
<dbReference type="Gene3D" id="1.20.58.390">
    <property type="entry name" value="Neurotransmitter-gated ion-channel transmembrane domain"/>
    <property type="match status" value="1"/>
</dbReference>
<feature type="region of interest" description="Disordered" evidence="12">
    <location>
        <begin position="401"/>
        <end position="449"/>
    </location>
</feature>
<sequence length="488" mass="55708">MLSKWLIPVLCWMSVSSGEPRPPPRSRLDAAAVSANASQLVRISRVLDQMLNSSRYDSNLRPGLEFKLNNLTGEREVIDDDPVAVSVNMLIKNLGPIDEEKMMYAMEIYFRQCWMDSRLKFDPEIAQQDEIKVSISILSRIWRPDTYFFNGRGSQLHELTTPNKLLRIQADGTVFFSMRLTVKAVCYMDFRKFPVDRQTCPLFIGSFAYDSHNLVYLWWEEARAGPHLHYIPDTVVNSTNKNLGVEVTAMAQFLFRQERVLFSHQHTRLGKEYRNLLSMTIPLERMIGFYVLQIYLPSYMTVAISWVSFWINREATPAPITTLLTSVTITLTGRIGLPKVSYATALDVFLLVCFFFVFSALLEYAGVNYFTKTGNVEIPRRPQASIDSAEPEATTLKNAGAQLIEEDDSQTRNRLHRRPHSQRDSNQWRPNFSNDGHVEEAAGRPTGVGGGDSCPSMFLHCLRGDRKYMLLKESRRTSGPNSESCIDR</sequence>
<dbReference type="GO" id="GO:0005230">
    <property type="term" value="F:extracellular ligand-gated monoatomic ion channel activity"/>
    <property type="evidence" value="ECO:0007669"/>
    <property type="project" value="InterPro"/>
</dbReference>
<evidence type="ECO:0000256" key="11">
    <source>
        <dbReference type="RuleBase" id="RU000687"/>
    </source>
</evidence>
<dbReference type="GO" id="GO:0004888">
    <property type="term" value="F:transmembrane signaling receptor activity"/>
    <property type="evidence" value="ECO:0007669"/>
    <property type="project" value="InterPro"/>
</dbReference>
<dbReference type="InterPro" id="IPR018000">
    <property type="entry name" value="Neurotransmitter_ion_chnl_CS"/>
</dbReference>
<dbReference type="InterPro" id="IPR036719">
    <property type="entry name" value="Neuro-gated_channel_TM_sf"/>
</dbReference>
<evidence type="ECO:0000256" key="1">
    <source>
        <dbReference type="ARBA" id="ARBA00004141"/>
    </source>
</evidence>
<keyword evidence="5 11" id="KW-0812">Transmembrane</keyword>
<comment type="caution">
    <text evidence="11">Lacks conserved residue(s) required for the propagation of feature annotation.</text>
</comment>
<dbReference type="SUPFAM" id="SSF90112">
    <property type="entry name" value="Neurotransmitter-gated ion-channel transmembrane pore"/>
    <property type="match status" value="1"/>
</dbReference>
<dbReference type="PRINTS" id="PR00253">
    <property type="entry name" value="GABAARECEPTR"/>
</dbReference>
<feature type="chain" id="PRO_5022267492" evidence="11">
    <location>
        <begin position="18"/>
        <end position="488"/>
    </location>
</feature>
<feature type="domain" description="Neurotransmitter-gated ion-channel ligand-binding" evidence="13">
    <location>
        <begin position="78"/>
        <end position="223"/>
    </location>
</feature>
<evidence type="ECO:0000256" key="7">
    <source>
        <dbReference type="ARBA" id="ARBA00022989"/>
    </source>
</evidence>
<reference evidence="16" key="1">
    <citation type="submission" date="2016-11" db="UniProtKB">
        <authorList>
            <consortium name="WormBaseParasite"/>
        </authorList>
    </citation>
    <scope>IDENTIFICATION</scope>
</reference>
<evidence type="ECO:0000313" key="16">
    <source>
        <dbReference type="WBParaSite" id="maker-uti_cns_0000096-snap-gene-0.3-mRNA-1"/>
    </source>
</evidence>
<proteinExistence type="inferred from homology"/>
<evidence type="ECO:0000256" key="12">
    <source>
        <dbReference type="SAM" id="MobiDB-lite"/>
    </source>
</evidence>
<organism evidence="15 16">
    <name type="scientific">Macrostomum lignano</name>
    <dbReference type="NCBI Taxonomy" id="282301"/>
    <lineage>
        <taxon>Eukaryota</taxon>
        <taxon>Metazoa</taxon>
        <taxon>Spiralia</taxon>
        <taxon>Lophotrochozoa</taxon>
        <taxon>Platyhelminthes</taxon>
        <taxon>Rhabditophora</taxon>
        <taxon>Macrostomorpha</taxon>
        <taxon>Macrostomida</taxon>
        <taxon>Macrostomidae</taxon>
        <taxon>Macrostomum</taxon>
    </lineage>
</organism>
<feature type="domain" description="Neurotransmitter-gated ion-channel transmembrane" evidence="14">
    <location>
        <begin position="294"/>
        <end position="401"/>
    </location>
</feature>
<dbReference type="PROSITE" id="PS00236">
    <property type="entry name" value="NEUROTR_ION_CHANNEL"/>
    <property type="match status" value="1"/>
</dbReference>
<evidence type="ECO:0000256" key="2">
    <source>
        <dbReference type="ARBA" id="ARBA00004236"/>
    </source>
</evidence>
<evidence type="ECO:0000256" key="8">
    <source>
        <dbReference type="ARBA" id="ARBA00023065"/>
    </source>
</evidence>
<keyword evidence="15" id="KW-1185">Reference proteome</keyword>
<dbReference type="AlphaFoldDB" id="A0A1I8FUK0"/>
<dbReference type="InterPro" id="IPR006202">
    <property type="entry name" value="Neur_chan_lig-bd"/>
</dbReference>
<dbReference type="PRINTS" id="PR00252">
    <property type="entry name" value="NRIONCHANNEL"/>
</dbReference>
<dbReference type="CDD" id="cd19049">
    <property type="entry name" value="LGIC_TM_anion"/>
    <property type="match status" value="1"/>
</dbReference>
<feature type="transmembrane region" description="Helical" evidence="11">
    <location>
        <begin position="349"/>
        <end position="371"/>
    </location>
</feature>
<evidence type="ECO:0000256" key="9">
    <source>
        <dbReference type="ARBA" id="ARBA00023136"/>
    </source>
</evidence>
<keyword evidence="10 11" id="KW-0407">Ion channel</keyword>
<feature type="transmembrane region" description="Helical" evidence="11">
    <location>
        <begin position="318"/>
        <end position="337"/>
    </location>
</feature>
<evidence type="ECO:0000256" key="10">
    <source>
        <dbReference type="ARBA" id="ARBA00023303"/>
    </source>
</evidence>
<comment type="subcellular location">
    <subcellularLocation>
        <location evidence="2">Cell membrane</location>
    </subcellularLocation>
    <subcellularLocation>
        <location evidence="1">Membrane</location>
        <topology evidence="1">Multi-pass membrane protein</topology>
    </subcellularLocation>
</comment>
<evidence type="ECO:0000256" key="4">
    <source>
        <dbReference type="ARBA" id="ARBA00022475"/>
    </source>
</evidence>
<dbReference type="WBParaSite" id="maker-uti_cns_0000096-snap-gene-0.3-mRNA-1">
    <property type="protein sequence ID" value="maker-uti_cns_0000096-snap-gene-0.3-mRNA-1"/>
    <property type="gene ID" value="maker-uti_cns_0000096-snap-gene-0.3"/>
</dbReference>
<feature type="transmembrane region" description="Helical" evidence="11">
    <location>
        <begin position="287"/>
        <end position="311"/>
    </location>
</feature>
<comment type="similarity">
    <text evidence="11">Belongs to the ligand-gated ion channel (TC 1.A.9) family.</text>
</comment>
<evidence type="ECO:0000256" key="6">
    <source>
        <dbReference type="ARBA" id="ARBA00022729"/>
    </source>
</evidence>
<dbReference type="PANTHER" id="PTHR18945">
    <property type="entry name" value="NEUROTRANSMITTER GATED ION CHANNEL"/>
    <property type="match status" value="1"/>
</dbReference>
<evidence type="ECO:0000259" key="14">
    <source>
        <dbReference type="Pfam" id="PF02932"/>
    </source>
</evidence>
<keyword evidence="7 11" id="KW-1133">Transmembrane helix</keyword>
<evidence type="ECO:0000259" key="13">
    <source>
        <dbReference type="Pfam" id="PF02931"/>
    </source>
</evidence>
<dbReference type="Gene3D" id="2.70.170.10">
    <property type="entry name" value="Neurotransmitter-gated ion-channel ligand-binding domain"/>
    <property type="match status" value="1"/>
</dbReference>